<evidence type="ECO:0000256" key="1">
    <source>
        <dbReference type="SAM" id="MobiDB-lite"/>
    </source>
</evidence>
<reference evidence="2 3" key="1">
    <citation type="submission" date="2024-09" db="EMBL/GenBank/DDBJ databases">
        <authorList>
            <person name="Sun Q."/>
            <person name="Mori K."/>
        </authorList>
    </citation>
    <scope>NUCLEOTIDE SEQUENCE [LARGE SCALE GENOMIC DNA]</scope>
    <source>
        <strain evidence="2 3">CCM 7609</strain>
    </source>
</reference>
<evidence type="ECO:0000313" key="3">
    <source>
        <dbReference type="Proteomes" id="UP001589575"/>
    </source>
</evidence>
<proteinExistence type="predicted"/>
<name>A0ABV5FV54_9MICC</name>
<evidence type="ECO:0000313" key="2">
    <source>
        <dbReference type="EMBL" id="MFB9070536.1"/>
    </source>
</evidence>
<sequence>MSTRPWHVGDFCESAGWDDSPMTERWRSVSERAAEHLQYTDVRTQGPRTPG</sequence>
<accession>A0ABV5FV54</accession>
<organism evidence="2 3">
    <name type="scientific">Citricoccus parietis</name>
    <dbReference type="NCBI Taxonomy" id="592307"/>
    <lineage>
        <taxon>Bacteria</taxon>
        <taxon>Bacillati</taxon>
        <taxon>Actinomycetota</taxon>
        <taxon>Actinomycetes</taxon>
        <taxon>Micrococcales</taxon>
        <taxon>Micrococcaceae</taxon>
        <taxon>Citricoccus</taxon>
    </lineage>
</organism>
<dbReference type="Proteomes" id="UP001589575">
    <property type="component" value="Unassembled WGS sequence"/>
</dbReference>
<keyword evidence="3" id="KW-1185">Reference proteome</keyword>
<feature type="region of interest" description="Disordered" evidence="1">
    <location>
        <begin position="1"/>
        <end position="28"/>
    </location>
</feature>
<protein>
    <submittedName>
        <fullName evidence="2">Uncharacterized protein</fullName>
    </submittedName>
</protein>
<comment type="caution">
    <text evidence="2">The sequence shown here is derived from an EMBL/GenBank/DDBJ whole genome shotgun (WGS) entry which is preliminary data.</text>
</comment>
<gene>
    <name evidence="2" type="ORF">ACFFX0_04775</name>
</gene>
<dbReference type="EMBL" id="JBHMFI010000001">
    <property type="protein sequence ID" value="MFB9070536.1"/>
    <property type="molecule type" value="Genomic_DNA"/>
</dbReference>